<dbReference type="InterPro" id="IPR003675">
    <property type="entry name" value="Rce1/LyrA-like_dom"/>
</dbReference>
<evidence type="ECO:0000256" key="1">
    <source>
        <dbReference type="SAM" id="Phobius"/>
    </source>
</evidence>
<dbReference type="AlphaFoldDB" id="A0A2K1QCD5"/>
<keyword evidence="4" id="KW-1185">Reference proteome</keyword>
<keyword evidence="3" id="KW-0645">Protease</keyword>
<keyword evidence="1" id="KW-0472">Membrane</keyword>
<dbReference type="GO" id="GO:0004175">
    <property type="term" value="F:endopeptidase activity"/>
    <property type="evidence" value="ECO:0007669"/>
    <property type="project" value="UniProtKB-ARBA"/>
</dbReference>
<keyword evidence="3" id="KW-0378">Hydrolase</keyword>
<feature type="transmembrane region" description="Helical" evidence="1">
    <location>
        <begin position="12"/>
        <end position="30"/>
    </location>
</feature>
<gene>
    <name evidence="3" type="ORF">COO59_05920</name>
</gene>
<comment type="caution">
    <text evidence="3">The sequence shown here is derived from an EMBL/GenBank/DDBJ whole genome shotgun (WGS) entry which is preliminary data.</text>
</comment>
<feature type="transmembrane region" description="Helical" evidence="1">
    <location>
        <begin position="80"/>
        <end position="98"/>
    </location>
</feature>
<name>A0A2K1QCD5_9GAMM</name>
<dbReference type="Pfam" id="PF02517">
    <property type="entry name" value="Rce1-like"/>
    <property type="match status" value="1"/>
</dbReference>
<feature type="transmembrane region" description="Helical" evidence="1">
    <location>
        <begin position="168"/>
        <end position="186"/>
    </location>
</feature>
<feature type="transmembrane region" description="Helical" evidence="1">
    <location>
        <begin position="110"/>
        <end position="129"/>
    </location>
</feature>
<dbReference type="GO" id="GO:0006508">
    <property type="term" value="P:proteolysis"/>
    <property type="evidence" value="ECO:0007669"/>
    <property type="project" value="UniProtKB-KW"/>
</dbReference>
<dbReference type="GO" id="GO:0080120">
    <property type="term" value="P:CAAX-box protein maturation"/>
    <property type="evidence" value="ECO:0007669"/>
    <property type="project" value="UniProtKB-ARBA"/>
</dbReference>
<keyword evidence="1" id="KW-1133">Transmembrane helix</keyword>
<proteinExistence type="predicted"/>
<dbReference type="OrthoDB" id="158986at2"/>
<dbReference type="GO" id="GO:0008237">
    <property type="term" value="F:metallopeptidase activity"/>
    <property type="evidence" value="ECO:0007669"/>
    <property type="project" value="UniProtKB-KW"/>
</dbReference>
<feature type="transmembrane region" description="Helical" evidence="1">
    <location>
        <begin position="42"/>
        <end position="59"/>
    </location>
</feature>
<evidence type="ECO:0000313" key="4">
    <source>
        <dbReference type="Proteomes" id="UP000236345"/>
    </source>
</evidence>
<dbReference type="EMBL" id="NWUO01000003">
    <property type="protein sequence ID" value="PNS12656.1"/>
    <property type="molecule type" value="Genomic_DNA"/>
</dbReference>
<dbReference type="InterPro" id="IPR052710">
    <property type="entry name" value="CAAX_protease"/>
</dbReference>
<accession>A0A2K1QCD5</accession>
<organism evidence="3 4">
    <name type="scientific">Mixta theicola</name>
    <dbReference type="NCBI Taxonomy" id="1458355"/>
    <lineage>
        <taxon>Bacteria</taxon>
        <taxon>Pseudomonadati</taxon>
        <taxon>Pseudomonadota</taxon>
        <taxon>Gammaproteobacteria</taxon>
        <taxon>Enterobacterales</taxon>
        <taxon>Erwiniaceae</taxon>
        <taxon>Mixta</taxon>
    </lineage>
</organism>
<keyword evidence="3" id="KW-0482">Metalloprotease</keyword>
<keyword evidence="1" id="KW-0812">Transmembrane</keyword>
<sequence length="218" mass="25503">MKSQRNRVFLTLFYLGSFALYYLITLAITWFPNYGALRQKGLLVPVLCLFEFAVLWPLYRYYQTRRSDIPLGRLQPKSTLLFMLLLLGLMVAQTQFLQPERWLEDQAQQTLFSLWVLLFSAVLLSPVFEEILFRGFLLQSFLLWAPRSRFACILLTSLLFAAMHTQYIHWQTLAVLTLFSMLLCYARLRANGLLLPVLLHMLNNLIALLPSIWFVLQS</sequence>
<evidence type="ECO:0000259" key="2">
    <source>
        <dbReference type="Pfam" id="PF02517"/>
    </source>
</evidence>
<feature type="domain" description="CAAX prenyl protease 2/Lysostaphin resistance protein A-like" evidence="2">
    <location>
        <begin position="113"/>
        <end position="206"/>
    </location>
</feature>
<evidence type="ECO:0000313" key="3">
    <source>
        <dbReference type="EMBL" id="PNS12656.1"/>
    </source>
</evidence>
<dbReference type="Proteomes" id="UP000236345">
    <property type="component" value="Unassembled WGS sequence"/>
</dbReference>
<protein>
    <submittedName>
        <fullName evidence="3">CPBP family intramembrane metalloprotease</fullName>
    </submittedName>
</protein>
<dbReference type="PANTHER" id="PTHR36435">
    <property type="entry name" value="SLR1288 PROTEIN"/>
    <property type="match status" value="1"/>
</dbReference>
<dbReference type="PANTHER" id="PTHR36435:SF1">
    <property type="entry name" value="CAAX AMINO TERMINAL PROTEASE FAMILY PROTEIN"/>
    <property type="match status" value="1"/>
</dbReference>
<dbReference type="RefSeq" id="WP_103058894.1">
    <property type="nucleotide sequence ID" value="NZ_BSOF01000028.1"/>
</dbReference>
<feature type="transmembrane region" description="Helical" evidence="1">
    <location>
        <begin position="193"/>
        <end position="216"/>
    </location>
</feature>
<reference evidence="4" key="1">
    <citation type="submission" date="2017-09" db="EMBL/GenBank/DDBJ databases">
        <authorList>
            <person name="Palmer M."/>
            <person name="Steenkamp E.T."/>
            <person name="Coetzee M.P."/>
            <person name="Avontuur J.R."/>
            <person name="Van Zyl E."/>
            <person name="Chan W.-Y."/>
            <person name="Blom J."/>
            <person name="Venter S.N."/>
        </authorList>
    </citation>
    <scope>NUCLEOTIDE SEQUENCE [LARGE SCALE GENOMIC DNA]</scope>
    <source>
        <strain evidence="4">QC88-366</strain>
    </source>
</reference>
<feature type="transmembrane region" description="Helical" evidence="1">
    <location>
        <begin position="141"/>
        <end position="162"/>
    </location>
</feature>